<dbReference type="SMART" id="SM00252">
    <property type="entry name" value="SH2"/>
    <property type="match status" value="1"/>
</dbReference>
<feature type="domain" description="SH2" evidence="6">
    <location>
        <begin position="611"/>
        <end position="709"/>
    </location>
</feature>
<keyword evidence="2" id="KW-0963">Cytoplasm</keyword>
<evidence type="ECO:0000256" key="3">
    <source>
        <dbReference type="ARBA" id="ARBA00022999"/>
    </source>
</evidence>
<dbReference type="SMART" id="SM00314">
    <property type="entry name" value="RA"/>
    <property type="match status" value="1"/>
</dbReference>
<dbReference type="GO" id="GO:0007165">
    <property type="term" value="P:signal transduction"/>
    <property type="evidence" value="ECO:0007669"/>
    <property type="project" value="InterPro"/>
</dbReference>
<name>A0A146LQU9_LYGHE</name>
<feature type="domain" description="Ras-associating" evidence="7">
    <location>
        <begin position="222"/>
        <end position="307"/>
    </location>
</feature>
<dbReference type="Pfam" id="PF00017">
    <property type="entry name" value="SH2"/>
    <property type="match status" value="1"/>
</dbReference>
<proteinExistence type="predicted"/>
<dbReference type="AlphaFoldDB" id="A0A146LQU9"/>
<evidence type="ECO:0000259" key="7">
    <source>
        <dbReference type="PROSITE" id="PS50200"/>
    </source>
</evidence>
<dbReference type="InterPro" id="IPR039664">
    <property type="entry name" value="GRB/APBB1IP"/>
</dbReference>
<evidence type="ECO:0000256" key="4">
    <source>
        <dbReference type="PROSITE-ProRule" id="PRU00191"/>
    </source>
</evidence>
<dbReference type="PROSITE" id="PS50001">
    <property type="entry name" value="SH2"/>
    <property type="match status" value="1"/>
</dbReference>
<dbReference type="GO" id="GO:0071944">
    <property type="term" value="C:cell periphery"/>
    <property type="evidence" value="ECO:0007669"/>
    <property type="project" value="UniProtKB-ARBA"/>
</dbReference>
<dbReference type="GO" id="GO:0048699">
    <property type="term" value="P:generation of neurons"/>
    <property type="evidence" value="ECO:0007669"/>
    <property type="project" value="UniProtKB-ARBA"/>
</dbReference>
<dbReference type="PROSITE" id="PS50200">
    <property type="entry name" value="RA"/>
    <property type="match status" value="1"/>
</dbReference>
<dbReference type="SUPFAM" id="SSF55550">
    <property type="entry name" value="SH2 domain"/>
    <property type="match status" value="1"/>
</dbReference>
<gene>
    <name evidence="8" type="primary">GRB10</name>
    <name evidence="8" type="ORF">g.88520</name>
</gene>
<dbReference type="PANTHER" id="PTHR11243:SF38">
    <property type="entry name" value="GROWTH FACTOR RECEPTOR-BOUND PROTEIN 14-LIKE ISOFORM X1"/>
    <property type="match status" value="1"/>
</dbReference>
<keyword evidence="3 4" id="KW-0727">SH2 domain</keyword>
<dbReference type="Gene3D" id="3.10.20.90">
    <property type="entry name" value="Phosphatidylinositol 3-kinase Catalytic Subunit, Chain A, domain 1"/>
    <property type="match status" value="1"/>
</dbReference>
<dbReference type="Gene3D" id="3.30.505.10">
    <property type="entry name" value="SH2 domain"/>
    <property type="match status" value="1"/>
</dbReference>
<dbReference type="GO" id="GO:0005737">
    <property type="term" value="C:cytoplasm"/>
    <property type="evidence" value="ECO:0007669"/>
    <property type="project" value="UniProtKB-SubCell"/>
</dbReference>
<dbReference type="InterPro" id="IPR000159">
    <property type="entry name" value="RA_dom"/>
</dbReference>
<evidence type="ECO:0000256" key="2">
    <source>
        <dbReference type="ARBA" id="ARBA00022490"/>
    </source>
</evidence>
<evidence type="ECO:0000259" key="6">
    <source>
        <dbReference type="PROSITE" id="PS50001"/>
    </source>
</evidence>
<dbReference type="InterPro" id="IPR011993">
    <property type="entry name" value="PH-like_dom_sf"/>
</dbReference>
<dbReference type="PANTHER" id="PTHR11243">
    <property type="entry name" value="GROWTH FACTOR RECEPTOR-BOUND PROTEIN"/>
    <property type="match status" value="1"/>
</dbReference>
<evidence type="ECO:0000256" key="1">
    <source>
        <dbReference type="ARBA" id="ARBA00004496"/>
    </source>
</evidence>
<dbReference type="EMBL" id="GDHC01008416">
    <property type="protein sequence ID" value="JAQ10213.1"/>
    <property type="molecule type" value="Transcribed_RNA"/>
</dbReference>
<dbReference type="Pfam" id="PF08947">
    <property type="entry name" value="BPS"/>
    <property type="match status" value="1"/>
</dbReference>
<sequence length="726" mass="81821">TGTTPKRTGTTPKRTGTTPKPSGTTPKPDLRRSKSLSPPKPDGYAVSGERLLRIGRHTCVLCPIHAVVLREQEATSAVAAARNLSLDALASVGQLSAPSNIDAFRSSDIFGNPDIFWQSNLNTIEDDPVPSTSRSVPSTSGWSPARLASPYRTTVASMSPERDVERACDATAAANRSFITKIIDRCCCGLGMKLRCFERTSGPNSYFLLENLATDKDATTEKQEELQFFDDNGCFVTVVVEKNLRAIDLTQLLAVKNRVQKDYNWSIVEHWVELGAERVLEDHEDILSVHRQTEGGAKKYIFRRFPNRYDFFVIPENYFPPDVIDLKKSYMPGPMYPDLNPEELEEEGYRSEFERVLLTAEELPVIFSQIYLQHKVEKRRWDRTFILLKESRIYMSSKVRVVAKFLRAWRESTTAAYKQLMGEDAVILDQDDGLDQYLGNEEGNNEEEQLEVLGDLEDYEVYTCLNAKNQLKGPSEFGVVLRKTSEEDFTDPVILSFDKGKDRVCWVTAMRLAKYGKQLRENYKAFKNKQETISNTASSANINESLRSRVAMDFTGKVGRIVEDPLEAKAIAISEGNAWKRRLRAKAESSKNGGFVLEAGEEEKSHYGQPWYHRTMSREQATALLSTLAKHDGVFVVRGSRSQPGGNVLSLRSQEKAVHFPILMVEDTQEKIICYTIDNGTTKFFDICQLVEFYRLNAGPLPTRLTNHLEKLPPPKTPSAANPEPH</sequence>
<evidence type="ECO:0000313" key="8">
    <source>
        <dbReference type="EMBL" id="JAQ10213.1"/>
    </source>
</evidence>
<dbReference type="InterPro" id="IPR029071">
    <property type="entry name" value="Ubiquitin-like_domsf"/>
</dbReference>
<dbReference type="InterPro" id="IPR000980">
    <property type="entry name" value="SH2"/>
</dbReference>
<dbReference type="InterPro" id="IPR036860">
    <property type="entry name" value="SH2_dom_sf"/>
</dbReference>
<dbReference type="Pfam" id="PF00788">
    <property type="entry name" value="RA"/>
    <property type="match status" value="1"/>
</dbReference>
<keyword evidence="8" id="KW-0675">Receptor</keyword>
<dbReference type="Gene3D" id="2.30.29.30">
    <property type="entry name" value="Pleckstrin-homology domain (PH domain)/Phosphotyrosine-binding domain (PTB)"/>
    <property type="match status" value="1"/>
</dbReference>
<dbReference type="SUPFAM" id="SSF54236">
    <property type="entry name" value="Ubiquitin-like"/>
    <property type="match status" value="1"/>
</dbReference>
<evidence type="ECO:0000256" key="5">
    <source>
        <dbReference type="SAM" id="MobiDB-lite"/>
    </source>
</evidence>
<feature type="region of interest" description="Disordered" evidence="5">
    <location>
        <begin position="1"/>
        <end position="45"/>
    </location>
</feature>
<accession>A0A146LQU9</accession>
<feature type="non-terminal residue" evidence="8">
    <location>
        <position position="1"/>
    </location>
</feature>
<reference evidence="8" key="1">
    <citation type="journal article" date="2016" name="Gigascience">
        <title>De novo construction of an expanded transcriptome assembly for the western tarnished plant bug, Lygus hesperus.</title>
        <authorList>
            <person name="Tassone E.E."/>
            <person name="Geib S.M."/>
            <person name="Hall B."/>
            <person name="Fabrick J.A."/>
            <person name="Brent C.S."/>
            <person name="Hull J.J."/>
        </authorList>
    </citation>
    <scope>NUCLEOTIDE SEQUENCE</scope>
</reference>
<comment type="subcellular location">
    <subcellularLocation>
        <location evidence="1">Cytoplasm</location>
    </subcellularLocation>
</comment>
<protein>
    <submittedName>
        <fullName evidence="8">Growth factor receptor-bound protein 10</fullName>
    </submittedName>
</protein>
<feature type="region of interest" description="Disordered" evidence="5">
    <location>
        <begin position="707"/>
        <end position="726"/>
    </location>
</feature>
<feature type="compositionally biased region" description="Low complexity" evidence="5">
    <location>
        <begin position="1"/>
        <end position="27"/>
    </location>
</feature>
<dbReference type="InterPro" id="IPR015042">
    <property type="entry name" value="BPS-dom"/>
</dbReference>
<organism evidence="8">
    <name type="scientific">Lygus hesperus</name>
    <name type="common">Western plant bug</name>
    <dbReference type="NCBI Taxonomy" id="30085"/>
    <lineage>
        <taxon>Eukaryota</taxon>
        <taxon>Metazoa</taxon>
        <taxon>Ecdysozoa</taxon>
        <taxon>Arthropoda</taxon>
        <taxon>Hexapoda</taxon>
        <taxon>Insecta</taxon>
        <taxon>Pterygota</taxon>
        <taxon>Neoptera</taxon>
        <taxon>Paraneoptera</taxon>
        <taxon>Hemiptera</taxon>
        <taxon>Heteroptera</taxon>
        <taxon>Panheteroptera</taxon>
        <taxon>Cimicomorpha</taxon>
        <taxon>Miridae</taxon>
        <taxon>Mirini</taxon>
        <taxon>Lygus</taxon>
    </lineage>
</organism>